<keyword evidence="1" id="KW-0732">Signal</keyword>
<evidence type="ECO:0000256" key="1">
    <source>
        <dbReference type="SAM" id="SignalP"/>
    </source>
</evidence>
<dbReference type="PROSITE" id="PS51257">
    <property type="entry name" value="PROKAR_LIPOPROTEIN"/>
    <property type="match status" value="1"/>
</dbReference>
<evidence type="ECO:0008006" key="4">
    <source>
        <dbReference type="Google" id="ProtNLM"/>
    </source>
</evidence>
<dbReference type="RefSeq" id="WP_145556367.1">
    <property type="nucleotide sequence ID" value="NZ_CABHYN010000016.1"/>
</dbReference>
<accession>A0A857F3D6</accession>
<evidence type="ECO:0000313" key="3">
    <source>
        <dbReference type="Proteomes" id="UP000464402"/>
    </source>
</evidence>
<name>A0A857F3D6_9GAMM</name>
<gene>
    <name evidence="2" type="ORF">F0T03_18150</name>
</gene>
<dbReference type="AlphaFoldDB" id="A0A857F3D6"/>
<feature type="signal peptide" evidence="1">
    <location>
        <begin position="1"/>
        <end position="30"/>
    </location>
</feature>
<keyword evidence="3" id="KW-1185">Reference proteome</keyword>
<dbReference type="Proteomes" id="UP000464402">
    <property type="component" value="Chromosome"/>
</dbReference>
<proteinExistence type="predicted"/>
<dbReference type="KEGG" id="yca:F0T03_18150"/>
<sequence>MKSYFNTRKKFYSHCFILFLALFLSGCTHLADINGNHNGDYLQGSIQSSHRELPENATITLSITQHKASGGKELLLQEYRIVTPQRSLTIPFRLQLSNELSLSSQPLNISVRVEKEGELIMMSDKLTPFLHQPGEKLILTVNDS</sequence>
<dbReference type="EMBL" id="CP043727">
    <property type="protein sequence ID" value="QHB33891.1"/>
    <property type="molecule type" value="Genomic_DNA"/>
</dbReference>
<organism evidence="2 3">
    <name type="scientific">Yersinia canariae</name>
    <dbReference type="NCBI Taxonomy" id="2607663"/>
    <lineage>
        <taxon>Bacteria</taxon>
        <taxon>Pseudomonadati</taxon>
        <taxon>Pseudomonadota</taxon>
        <taxon>Gammaproteobacteria</taxon>
        <taxon>Enterobacterales</taxon>
        <taxon>Yersiniaceae</taxon>
        <taxon>Yersinia</taxon>
    </lineage>
</organism>
<feature type="chain" id="PRO_5032672740" description="Lipoprotein" evidence="1">
    <location>
        <begin position="31"/>
        <end position="144"/>
    </location>
</feature>
<dbReference type="Pfam" id="PF09619">
    <property type="entry name" value="YscW"/>
    <property type="match status" value="1"/>
</dbReference>
<protein>
    <recommendedName>
        <fullName evidence="4">Lipoprotein</fullName>
    </recommendedName>
</protein>
<dbReference type="InterPro" id="IPR039366">
    <property type="entry name" value="Pilotin"/>
</dbReference>
<reference evidence="3" key="1">
    <citation type="submission" date="2019-09" db="EMBL/GenBank/DDBJ databases">
        <title>Yersinia canariae sp. nov., isolated from a human yersiniosis case.</title>
        <authorList>
            <person name="Nguyen S.V."/>
            <person name="Greig D."/>
            <person name="Hurley D."/>
            <person name="Cao Y."/>
            <person name="McCabe E."/>
            <person name="Mitchell M."/>
            <person name="Jenkins C."/>
            <person name="Fanning S."/>
        </authorList>
    </citation>
    <scope>NUCLEOTIDE SEQUENCE [LARGE SCALE GENOMIC DNA]</scope>
    <source>
        <strain evidence="3">NCTC 14382</strain>
    </source>
</reference>
<evidence type="ECO:0000313" key="2">
    <source>
        <dbReference type="EMBL" id="QHB33891.1"/>
    </source>
</evidence>